<dbReference type="GO" id="GO:0016757">
    <property type="term" value="F:glycosyltransferase activity"/>
    <property type="evidence" value="ECO:0007669"/>
    <property type="project" value="UniProtKB-KW"/>
</dbReference>
<dbReference type="InterPro" id="IPR029044">
    <property type="entry name" value="Nucleotide-diphossugar_trans"/>
</dbReference>
<reference evidence="6" key="1">
    <citation type="submission" date="2020-02" db="EMBL/GenBank/DDBJ databases">
        <title>Flavobacterium sp. genome.</title>
        <authorList>
            <person name="Jung H.S."/>
            <person name="Baek J.H."/>
            <person name="Jeon C.O."/>
        </authorList>
    </citation>
    <scope>NUCLEOTIDE SEQUENCE</scope>
    <source>
        <strain evidence="6">SE-s28</strain>
    </source>
</reference>
<feature type="transmembrane region" description="Helical" evidence="4">
    <location>
        <begin position="287"/>
        <end position="307"/>
    </location>
</feature>
<keyword evidence="7" id="KW-1185">Reference proteome</keyword>
<comment type="caution">
    <text evidence="6">The sequence shown here is derived from an EMBL/GenBank/DDBJ whole genome shotgun (WGS) entry which is preliminary data.</text>
</comment>
<dbReference type="CDD" id="cd04192">
    <property type="entry name" value="GT_2_like_e"/>
    <property type="match status" value="1"/>
</dbReference>
<dbReference type="Pfam" id="PF00535">
    <property type="entry name" value="Glycos_transf_2"/>
    <property type="match status" value="1"/>
</dbReference>
<dbReference type="Gene3D" id="3.90.550.10">
    <property type="entry name" value="Spore Coat Polysaccharide Biosynthesis Protein SpsA, Chain A"/>
    <property type="match status" value="1"/>
</dbReference>
<evidence type="ECO:0000256" key="3">
    <source>
        <dbReference type="ARBA" id="ARBA00022679"/>
    </source>
</evidence>
<dbReference type="RefSeq" id="WP_169527591.1">
    <property type="nucleotide sequence ID" value="NZ_JAAMPU010000106.1"/>
</dbReference>
<evidence type="ECO:0000259" key="5">
    <source>
        <dbReference type="Pfam" id="PF00535"/>
    </source>
</evidence>
<evidence type="ECO:0000313" key="6">
    <source>
        <dbReference type="EMBL" id="NMH28479.1"/>
    </source>
</evidence>
<feature type="domain" description="Glycosyltransferase 2-like" evidence="5">
    <location>
        <begin position="44"/>
        <end position="211"/>
    </location>
</feature>
<dbReference type="AlphaFoldDB" id="A0A972FLX3"/>
<accession>A0A972FLX3</accession>
<comment type="similarity">
    <text evidence="1">Belongs to the glycosyltransferase 2 family.</text>
</comment>
<dbReference type="Proteomes" id="UP000712080">
    <property type="component" value="Unassembled WGS sequence"/>
</dbReference>
<keyword evidence="4" id="KW-1133">Transmembrane helix</keyword>
<dbReference type="PANTHER" id="PTHR43630:SF1">
    <property type="entry name" value="POLY-BETA-1,6-N-ACETYL-D-GLUCOSAMINE SYNTHASE"/>
    <property type="match status" value="1"/>
</dbReference>
<dbReference type="EMBL" id="JAAMPU010000106">
    <property type="protein sequence ID" value="NMH28479.1"/>
    <property type="molecule type" value="Genomic_DNA"/>
</dbReference>
<evidence type="ECO:0000256" key="2">
    <source>
        <dbReference type="ARBA" id="ARBA00022676"/>
    </source>
</evidence>
<protein>
    <submittedName>
        <fullName evidence="6">Glycosyltransferase</fullName>
    </submittedName>
</protein>
<keyword evidence="4" id="KW-0472">Membrane</keyword>
<keyword evidence="2" id="KW-0328">Glycosyltransferase</keyword>
<keyword evidence="4" id="KW-0812">Transmembrane</keyword>
<dbReference type="InterPro" id="IPR001173">
    <property type="entry name" value="Glyco_trans_2-like"/>
</dbReference>
<organism evidence="6 7">
    <name type="scientific">Flavobacterium silvaticum</name>
    <dbReference type="NCBI Taxonomy" id="1852020"/>
    <lineage>
        <taxon>Bacteria</taxon>
        <taxon>Pseudomonadati</taxon>
        <taxon>Bacteroidota</taxon>
        <taxon>Flavobacteriia</taxon>
        <taxon>Flavobacteriales</taxon>
        <taxon>Flavobacteriaceae</taxon>
        <taxon>Flavobacterium</taxon>
    </lineage>
</organism>
<gene>
    <name evidence="6" type="ORF">G6047_10590</name>
</gene>
<sequence length="376" mass="42288">MVAIAILCAVYVIIYCSYITRLISGLGKVGEFVPTTSNARTGFSIVIPFRNEQENLGHLLESISSLDYPKDLFELIFIDDASTDDSVTLINRWRMQNGLVRTTLIENIQMTPSPKKNAIMRSIPIAAFDWVITTDADCKLPATWLTTFDAFICQNTFEMIAAPVRFTKGFGLLKNFQRLDFLSLQSVTVGSFGIRKPFMCNGANFAYKKSFFELLGGFAGNEKIASGDDVFLLQKAAKEYPEKLGYLKSEAVIVETLPEKNLGNLFNQRVRWAAKASSYKNDYAEDLALVVFLSNLAMVALFVMTAFGLDWRITVAVFVLKLIPDWVFLHKGNRFLKSHSVVFPVFGAVFYPLFTVAVALYAIFGKYSWKGRKFRV</sequence>
<evidence type="ECO:0000256" key="4">
    <source>
        <dbReference type="SAM" id="Phobius"/>
    </source>
</evidence>
<proteinExistence type="inferred from homology"/>
<evidence type="ECO:0000256" key="1">
    <source>
        <dbReference type="ARBA" id="ARBA00006739"/>
    </source>
</evidence>
<dbReference type="PANTHER" id="PTHR43630">
    <property type="entry name" value="POLY-BETA-1,6-N-ACETYL-D-GLUCOSAMINE SYNTHASE"/>
    <property type="match status" value="1"/>
</dbReference>
<keyword evidence="3" id="KW-0808">Transferase</keyword>
<dbReference type="SUPFAM" id="SSF53448">
    <property type="entry name" value="Nucleotide-diphospho-sugar transferases"/>
    <property type="match status" value="1"/>
</dbReference>
<feature type="transmembrane region" description="Helical" evidence="4">
    <location>
        <begin position="341"/>
        <end position="364"/>
    </location>
</feature>
<name>A0A972FLX3_9FLAO</name>
<evidence type="ECO:0000313" key="7">
    <source>
        <dbReference type="Proteomes" id="UP000712080"/>
    </source>
</evidence>